<evidence type="ECO:0000313" key="1">
    <source>
        <dbReference type="EMBL" id="SPN78791.1"/>
    </source>
</evidence>
<gene>
    <name evidence="1" type="ORF">BRZCDTV_3</name>
</gene>
<evidence type="ECO:0000313" key="2">
    <source>
        <dbReference type="Proteomes" id="UP000273054"/>
    </source>
</evidence>
<sequence length="87" mass="10015">MQYKHITVDYRNIKPDFMSKLGGSAACFYFSILDGEECLIEANAKDCTIDFYHTSGSYRYILYEEEEIKNFIDDVVSSGVVFEKNST</sequence>
<dbReference type="Proteomes" id="UP000273054">
    <property type="component" value="Segment"/>
</dbReference>
<accession>A0A2R8FD83</accession>
<reference evidence="1" key="1">
    <citation type="submission" date="2018-03" db="EMBL/GenBank/DDBJ databases">
        <authorList>
            <consortium name="Urmite Genomes"/>
        </authorList>
    </citation>
    <scope>NUCLEOTIDE SEQUENCE [LARGE SCALE GENOMIC DNA]</scope>
    <source>
        <strain evidence="1">IHUMI-27.7</strain>
    </source>
</reference>
<keyword evidence="2" id="KW-1185">Reference proteome</keyword>
<organism evidence="1">
    <name type="scientific">Brazilian cedratvirus IHUMI</name>
    <dbReference type="NCBI Taxonomy" id="2126980"/>
    <lineage>
        <taxon>Viruses</taxon>
        <taxon>Pithoviruses</taxon>
        <taxon>Orthocedratvirinae</taxon>
        <taxon>Alphacedratvirus</taxon>
        <taxon>Alphacedratvirus brasiliense</taxon>
    </lineage>
</organism>
<proteinExistence type="predicted"/>
<name>A0A2R8FD83_9VIRU</name>
<dbReference type="EMBL" id="LT994651">
    <property type="protein sequence ID" value="SPN78791.1"/>
    <property type="molecule type" value="Genomic_DNA"/>
</dbReference>
<protein>
    <submittedName>
        <fullName evidence="1">Uncharacterized protein</fullName>
    </submittedName>
</protein>